<sequence length="127" mass="14575">MESHLGIVVVVVSNPLSRQELSVSSSARGKFSDEDSRSFDGWGFHGWKQRLLRLLQRLERERRRLQTPKDKTQSLERQMKTHSDSELAESWGRRREKASKDCFSWSEAGVTANHAQDPNPLVILGDQ</sequence>
<organism evidence="2 3">
    <name type="scientific">Coniochaeta pulveracea</name>
    <dbReference type="NCBI Taxonomy" id="177199"/>
    <lineage>
        <taxon>Eukaryota</taxon>
        <taxon>Fungi</taxon>
        <taxon>Dikarya</taxon>
        <taxon>Ascomycota</taxon>
        <taxon>Pezizomycotina</taxon>
        <taxon>Sordariomycetes</taxon>
        <taxon>Sordariomycetidae</taxon>
        <taxon>Coniochaetales</taxon>
        <taxon>Coniochaetaceae</taxon>
        <taxon>Coniochaeta</taxon>
    </lineage>
</organism>
<dbReference type="EMBL" id="QVQW01000083">
    <property type="protein sequence ID" value="RKU41087.1"/>
    <property type="molecule type" value="Genomic_DNA"/>
</dbReference>
<comment type="caution">
    <text evidence="2">The sequence shown here is derived from an EMBL/GenBank/DDBJ whole genome shotgun (WGS) entry which is preliminary data.</text>
</comment>
<dbReference type="Proteomes" id="UP000275385">
    <property type="component" value="Unassembled WGS sequence"/>
</dbReference>
<dbReference type="AlphaFoldDB" id="A0A420XZI2"/>
<protein>
    <submittedName>
        <fullName evidence="2">Uncharacterized protein</fullName>
    </submittedName>
</protein>
<reference evidence="2 3" key="1">
    <citation type="submission" date="2018-08" db="EMBL/GenBank/DDBJ databases">
        <title>Draft genome of the lignicolous fungus Coniochaeta pulveracea.</title>
        <authorList>
            <person name="Borstlap C.J."/>
            <person name="De Witt R.N."/>
            <person name="Botha A."/>
            <person name="Volschenk H."/>
        </authorList>
    </citation>
    <scope>NUCLEOTIDE SEQUENCE [LARGE SCALE GENOMIC DNA]</scope>
    <source>
        <strain evidence="2 3">CAB683</strain>
    </source>
</reference>
<evidence type="ECO:0000313" key="2">
    <source>
        <dbReference type="EMBL" id="RKU41087.1"/>
    </source>
</evidence>
<name>A0A420XZI2_9PEZI</name>
<accession>A0A420XZI2</accession>
<evidence type="ECO:0000256" key="1">
    <source>
        <dbReference type="SAM" id="MobiDB-lite"/>
    </source>
</evidence>
<proteinExistence type="predicted"/>
<evidence type="ECO:0000313" key="3">
    <source>
        <dbReference type="Proteomes" id="UP000275385"/>
    </source>
</evidence>
<keyword evidence="3" id="KW-1185">Reference proteome</keyword>
<gene>
    <name evidence="2" type="ORF">DL546_004326</name>
</gene>
<feature type="compositionally biased region" description="Basic and acidic residues" evidence="1">
    <location>
        <begin position="63"/>
        <end position="85"/>
    </location>
</feature>
<feature type="region of interest" description="Disordered" evidence="1">
    <location>
        <begin position="63"/>
        <end position="93"/>
    </location>
</feature>